<protein>
    <submittedName>
        <fullName evidence="2">Uncharacterized protein</fullName>
    </submittedName>
</protein>
<keyword evidence="1" id="KW-1133">Transmembrane helix</keyword>
<organism evidence="2 3">
    <name type="scientific">Nezara viridula</name>
    <name type="common">Southern green stink bug</name>
    <name type="synonym">Cimex viridulus</name>
    <dbReference type="NCBI Taxonomy" id="85310"/>
    <lineage>
        <taxon>Eukaryota</taxon>
        <taxon>Metazoa</taxon>
        <taxon>Ecdysozoa</taxon>
        <taxon>Arthropoda</taxon>
        <taxon>Hexapoda</taxon>
        <taxon>Insecta</taxon>
        <taxon>Pterygota</taxon>
        <taxon>Neoptera</taxon>
        <taxon>Paraneoptera</taxon>
        <taxon>Hemiptera</taxon>
        <taxon>Heteroptera</taxon>
        <taxon>Panheteroptera</taxon>
        <taxon>Pentatomomorpha</taxon>
        <taxon>Pentatomoidea</taxon>
        <taxon>Pentatomidae</taxon>
        <taxon>Pentatominae</taxon>
        <taxon>Nezara</taxon>
    </lineage>
</organism>
<dbReference type="OrthoDB" id="10362403at2759"/>
<proteinExistence type="predicted"/>
<keyword evidence="1" id="KW-0472">Membrane</keyword>
<dbReference type="AlphaFoldDB" id="A0A9P0E2D0"/>
<sequence>MDGGREQGSTHIISLRLRTFIVGTLEFMLGACLITFHSLNLTKIIETRRLLVSFAVFLPDNEETSHHGYHVVSSILASIMISFSCVLFWGIFNYKENLVWAWLLSNSVLCILYGFLGVYGFILHYFWFMLENFVVIGCIVVFLFVVFPYYKWLCHRNLQSRRVTNGKETTSKKGPN</sequence>
<evidence type="ECO:0000313" key="2">
    <source>
        <dbReference type="EMBL" id="CAH1390446.1"/>
    </source>
</evidence>
<feature type="transmembrane region" description="Helical" evidence="1">
    <location>
        <begin position="20"/>
        <end position="39"/>
    </location>
</feature>
<dbReference type="Proteomes" id="UP001152798">
    <property type="component" value="Chromosome 1"/>
</dbReference>
<evidence type="ECO:0000313" key="3">
    <source>
        <dbReference type="Proteomes" id="UP001152798"/>
    </source>
</evidence>
<accession>A0A9P0E2D0</accession>
<reference evidence="2" key="1">
    <citation type="submission" date="2022-01" db="EMBL/GenBank/DDBJ databases">
        <authorList>
            <person name="King R."/>
        </authorList>
    </citation>
    <scope>NUCLEOTIDE SEQUENCE</scope>
</reference>
<gene>
    <name evidence="2" type="ORF">NEZAVI_LOCUS1650</name>
</gene>
<dbReference type="EMBL" id="OV725077">
    <property type="protein sequence ID" value="CAH1390446.1"/>
    <property type="molecule type" value="Genomic_DNA"/>
</dbReference>
<feature type="transmembrane region" description="Helical" evidence="1">
    <location>
        <begin position="99"/>
        <end position="127"/>
    </location>
</feature>
<feature type="transmembrane region" description="Helical" evidence="1">
    <location>
        <begin position="133"/>
        <end position="152"/>
    </location>
</feature>
<feature type="transmembrane region" description="Helical" evidence="1">
    <location>
        <begin position="68"/>
        <end position="92"/>
    </location>
</feature>
<evidence type="ECO:0000256" key="1">
    <source>
        <dbReference type="SAM" id="Phobius"/>
    </source>
</evidence>
<keyword evidence="1" id="KW-0812">Transmembrane</keyword>
<keyword evidence="3" id="KW-1185">Reference proteome</keyword>
<name>A0A9P0E2D0_NEZVI</name>